<dbReference type="EMBL" id="CP025958">
    <property type="protein sequence ID" value="AWM40651.1"/>
    <property type="molecule type" value="Genomic_DNA"/>
</dbReference>
<accession>A0A2Z3H737</accession>
<evidence type="ECO:0000313" key="2">
    <source>
        <dbReference type="EMBL" id="AWM40651.1"/>
    </source>
</evidence>
<organism evidence="2 3">
    <name type="scientific">Gemmata obscuriglobus</name>
    <dbReference type="NCBI Taxonomy" id="114"/>
    <lineage>
        <taxon>Bacteria</taxon>
        <taxon>Pseudomonadati</taxon>
        <taxon>Planctomycetota</taxon>
        <taxon>Planctomycetia</taxon>
        <taxon>Gemmatales</taxon>
        <taxon>Gemmataceae</taxon>
        <taxon>Gemmata</taxon>
    </lineage>
</organism>
<feature type="transmembrane region" description="Helical" evidence="1">
    <location>
        <begin position="34"/>
        <end position="52"/>
    </location>
</feature>
<dbReference type="Proteomes" id="UP000245802">
    <property type="component" value="Chromosome"/>
</dbReference>
<keyword evidence="3" id="KW-1185">Reference proteome</keyword>
<dbReference type="AlphaFoldDB" id="A0A2Z3H737"/>
<keyword evidence="1" id="KW-0812">Transmembrane</keyword>
<protein>
    <submittedName>
        <fullName evidence="2">Uncharacterized protein</fullName>
    </submittedName>
</protein>
<evidence type="ECO:0000313" key="3">
    <source>
        <dbReference type="Proteomes" id="UP000245802"/>
    </source>
</evidence>
<reference evidence="2 3" key="1">
    <citation type="submission" date="2018-01" db="EMBL/GenBank/DDBJ databases">
        <title>G. obscuriglobus.</title>
        <authorList>
            <person name="Franke J."/>
            <person name="Blomberg W."/>
            <person name="Selmecki A."/>
        </authorList>
    </citation>
    <scope>NUCLEOTIDE SEQUENCE [LARGE SCALE GENOMIC DNA]</scope>
    <source>
        <strain evidence="2 3">DSM 5831</strain>
    </source>
</reference>
<dbReference type="KEGG" id="gog:C1280_29150"/>
<dbReference type="InterPro" id="IPR046492">
    <property type="entry name" value="DUF6585"/>
</dbReference>
<keyword evidence="1" id="KW-1133">Transmembrane helix</keyword>
<dbReference type="RefSeq" id="WP_010043493.1">
    <property type="nucleotide sequence ID" value="NZ_CP025958.1"/>
</dbReference>
<name>A0A2Z3H737_9BACT</name>
<feature type="transmembrane region" description="Helical" evidence="1">
    <location>
        <begin position="64"/>
        <end position="82"/>
    </location>
</feature>
<dbReference type="Pfam" id="PF20226">
    <property type="entry name" value="DUF6585"/>
    <property type="match status" value="1"/>
</dbReference>
<proteinExistence type="predicted"/>
<gene>
    <name evidence="2" type="ORF">C1280_29150</name>
</gene>
<keyword evidence="1" id="KW-0472">Membrane</keyword>
<dbReference type="OrthoDB" id="275054at2"/>
<evidence type="ECO:0000256" key="1">
    <source>
        <dbReference type="SAM" id="Phobius"/>
    </source>
</evidence>
<sequence>MDLPDDDHLQRAVTELGDPDAFFRISPARFFTKLSLGVALLVYGAVANYLWWVHGPATFGHVELLLLVFLPLSGASLLLHMYRNRGLYVLVYPTGLLRLRRGEVDSFPWAEVERVHLKVQRADDAEYTYDDGGEPLACWLSVDVPTFKLWDGGLTVVREDGVEAHFGPALTDYDTLAAQVQTRSFAALWPRARDRFLAGERLEFGELELDLTGLRHGGKLLPWRDLKELTVAQGKLSVKQSGKWLPWALTDVIGVPNPHVLFALVAEARRAARAAARKPRSRRAGRESEE</sequence>